<reference evidence="1" key="1">
    <citation type="journal article" date="2013" name="Genetics">
        <title>The draft genome and transcriptome of Panagrellus redivivus are shaped by the harsh demands of a free-living lifestyle.</title>
        <authorList>
            <person name="Srinivasan J."/>
            <person name="Dillman A.R."/>
            <person name="Macchietto M.G."/>
            <person name="Heikkinen L."/>
            <person name="Lakso M."/>
            <person name="Fracchia K.M."/>
            <person name="Antoshechkin I."/>
            <person name="Mortazavi A."/>
            <person name="Wong G."/>
            <person name="Sternberg P.W."/>
        </authorList>
    </citation>
    <scope>NUCLEOTIDE SEQUENCE [LARGE SCALE GENOMIC DNA]</scope>
    <source>
        <strain evidence="1">MT8872</strain>
    </source>
</reference>
<name>A0A7E4V0K1_PANRE</name>
<evidence type="ECO:0000313" key="1">
    <source>
        <dbReference type="Proteomes" id="UP000492821"/>
    </source>
</evidence>
<dbReference type="Proteomes" id="UP000492821">
    <property type="component" value="Unassembled WGS sequence"/>
</dbReference>
<protein>
    <submittedName>
        <fullName evidence="2">DUF2116 family Zn-ribbon domain-containing protein</fullName>
    </submittedName>
</protein>
<organism evidence="1 2">
    <name type="scientific">Panagrellus redivivus</name>
    <name type="common">Microworm</name>
    <dbReference type="NCBI Taxonomy" id="6233"/>
    <lineage>
        <taxon>Eukaryota</taxon>
        <taxon>Metazoa</taxon>
        <taxon>Ecdysozoa</taxon>
        <taxon>Nematoda</taxon>
        <taxon>Chromadorea</taxon>
        <taxon>Rhabditida</taxon>
        <taxon>Tylenchina</taxon>
        <taxon>Panagrolaimomorpha</taxon>
        <taxon>Panagrolaimoidea</taxon>
        <taxon>Panagrolaimidae</taxon>
        <taxon>Panagrellus</taxon>
    </lineage>
</organism>
<dbReference type="AlphaFoldDB" id="A0A7E4V0K1"/>
<reference evidence="2" key="2">
    <citation type="submission" date="2020-10" db="UniProtKB">
        <authorList>
            <consortium name="WormBaseParasite"/>
        </authorList>
    </citation>
    <scope>IDENTIFICATION</scope>
</reference>
<evidence type="ECO:0000313" key="2">
    <source>
        <dbReference type="WBParaSite" id="Pan_g15049.t1"/>
    </source>
</evidence>
<accession>A0A7E4V0K1</accession>
<proteinExistence type="predicted"/>
<sequence length="148" mass="16702">MPTSPSPTAVPTIGCHRPGPEAHQHNMPQGGQFCHSCSTFIKLWCRSAVRYEFCVRHRHCAYLHPRCECSDPACWKDHPHNYKICAECRQNMRAMARKKHGRLRALFDDDAHVVALLEAASPAVRNKLIKAGELKMFADIGNSVRKLA</sequence>
<keyword evidence="1" id="KW-1185">Reference proteome</keyword>
<dbReference type="WBParaSite" id="Pan_g15049.t1">
    <property type="protein sequence ID" value="Pan_g15049.t1"/>
    <property type="gene ID" value="Pan_g15049"/>
</dbReference>